<dbReference type="CDD" id="cd15489">
    <property type="entry name" value="PHD_SF"/>
    <property type="match status" value="1"/>
</dbReference>
<dbReference type="SUPFAM" id="SSF57903">
    <property type="entry name" value="FYVE/PHD zinc finger"/>
    <property type="match status" value="1"/>
</dbReference>
<keyword evidence="2" id="KW-0863">Zinc-finger</keyword>
<reference evidence="6 7" key="1">
    <citation type="journal article" date="2008" name="Nature">
        <title>The genome of the choanoflagellate Monosiga brevicollis and the origin of metazoans.</title>
        <authorList>
            <consortium name="JGI Sequencing"/>
            <person name="King N."/>
            <person name="Westbrook M.J."/>
            <person name="Young S.L."/>
            <person name="Kuo A."/>
            <person name="Abedin M."/>
            <person name="Chapman J."/>
            <person name="Fairclough S."/>
            <person name="Hellsten U."/>
            <person name="Isogai Y."/>
            <person name="Letunic I."/>
            <person name="Marr M."/>
            <person name="Pincus D."/>
            <person name="Putnam N."/>
            <person name="Rokas A."/>
            <person name="Wright K.J."/>
            <person name="Zuzow R."/>
            <person name="Dirks W."/>
            <person name="Good M."/>
            <person name="Goodstein D."/>
            <person name="Lemons D."/>
            <person name="Li W."/>
            <person name="Lyons J.B."/>
            <person name="Morris A."/>
            <person name="Nichols S."/>
            <person name="Richter D.J."/>
            <person name="Salamov A."/>
            <person name="Bork P."/>
            <person name="Lim W.A."/>
            <person name="Manning G."/>
            <person name="Miller W.T."/>
            <person name="McGinnis W."/>
            <person name="Shapiro H."/>
            <person name="Tjian R."/>
            <person name="Grigoriev I.V."/>
            <person name="Rokhsar D."/>
        </authorList>
    </citation>
    <scope>NUCLEOTIDE SEQUENCE [LARGE SCALE GENOMIC DNA]</scope>
    <source>
        <strain evidence="7">MX1 / ATCC 50154</strain>
    </source>
</reference>
<dbReference type="Gene3D" id="3.30.40.10">
    <property type="entry name" value="Zinc/RING finger domain, C3HC4 (zinc finger)"/>
    <property type="match status" value="1"/>
</dbReference>
<proteinExistence type="predicted"/>
<dbReference type="AlphaFoldDB" id="A9UWT6"/>
<feature type="region of interest" description="Disordered" evidence="4">
    <location>
        <begin position="49"/>
        <end position="87"/>
    </location>
</feature>
<dbReference type="KEGG" id="mbr:MONBRDRAFT_24562"/>
<evidence type="ECO:0000256" key="2">
    <source>
        <dbReference type="ARBA" id="ARBA00022771"/>
    </source>
</evidence>
<dbReference type="GO" id="GO:0004656">
    <property type="term" value="F:procollagen-proline 4-dioxygenase activity"/>
    <property type="evidence" value="ECO:0000318"/>
    <property type="project" value="GO_Central"/>
</dbReference>
<feature type="region of interest" description="Disordered" evidence="4">
    <location>
        <begin position="1"/>
        <end position="27"/>
    </location>
</feature>
<dbReference type="InParanoid" id="A9UWT6"/>
<organism evidence="6 7">
    <name type="scientific">Monosiga brevicollis</name>
    <name type="common">Choanoflagellate</name>
    <dbReference type="NCBI Taxonomy" id="81824"/>
    <lineage>
        <taxon>Eukaryota</taxon>
        <taxon>Choanoflagellata</taxon>
        <taxon>Craspedida</taxon>
        <taxon>Salpingoecidae</taxon>
        <taxon>Monosiga</taxon>
    </lineage>
</organism>
<dbReference type="InterPro" id="IPR011011">
    <property type="entry name" value="Znf_FYVE_PHD"/>
</dbReference>
<evidence type="ECO:0000256" key="1">
    <source>
        <dbReference type="ARBA" id="ARBA00022723"/>
    </source>
</evidence>
<evidence type="ECO:0000313" key="6">
    <source>
        <dbReference type="EMBL" id="EDQ90272.1"/>
    </source>
</evidence>
<dbReference type="GO" id="GO:0005783">
    <property type="term" value="C:endoplasmic reticulum"/>
    <property type="evidence" value="ECO:0000318"/>
    <property type="project" value="GO_Central"/>
</dbReference>
<name>A9UWT6_MONBE</name>
<dbReference type="GO" id="GO:0008270">
    <property type="term" value="F:zinc ion binding"/>
    <property type="evidence" value="ECO:0007669"/>
    <property type="project" value="UniProtKB-KW"/>
</dbReference>
<accession>A9UWT6</accession>
<dbReference type="Proteomes" id="UP000001357">
    <property type="component" value="Unassembled WGS sequence"/>
</dbReference>
<feature type="compositionally biased region" description="Low complexity" evidence="4">
    <location>
        <begin position="1"/>
        <end position="13"/>
    </location>
</feature>
<sequence length="479" mass="52948">MHAIIDSPDSDSSPPSPAQEDLPFGNPAARIEALVTTIAAPAIQPVDVSIPDATAQPERFEPVSRRTRPHPPALETPRRPSNTTKHPCKVPKLVAVPIDDSLESGDDSSVNCAACGEPKAGPTVTCARCASVYHYRCAGDVVSKRVRQHRWACDSCRLVKLESTAAFAVEHHLPASMPLDCRIRSQRGTTTMANRKRSRSSGTGTRDNGAARQESRRHTQITQEGRWAVVTLVLGLGLGWILHVDTLQDSLTAPNETFTLLDQRCGIQIADGFVTEAEIDHILRLVSQAGGWMPSSTGGPDFMVPRTLYGRWEQLVRQDSVMNALEARIARATGIKPHPHEDLLSIALMRPKIGMPRQGHVVPWGLHHEGLASNFGGELQGFQRHVDFDVHYDHEFNDLLSEACQGAYGVSIEPRRGRAVLFDTQRRDAPAGQYQPLTWHGGCNVIEGEKILLQKFKEQPLEKRTYTRFEQSMPYHPHV</sequence>
<keyword evidence="3" id="KW-0862">Zinc</keyword>
<dbReference type="GeneID" id="5890188"/>
<protein>
    <recommendedName>
        <fullName evidence="5">Zinc finger PHD-type domain-containing protein</fullName>
    </recommendedName>
</protein>
<gene>
    <name evidence="6" type="ORF">MONBRDRAFT_24562</name>
</gene>
<keyword evidence="1" id="KW-0479">Metal-binding</keyword>
<feature type="region of interest" description="Disordered" evidence="4">
    <location>
        <begin position="186"/>
        <end position="219"/>
    </location>
</feature>
<evidence type="ECO:0000313" key="7">
    <source>
        <dbReference type="Proteomes" id="UP000001357"/>
    </source>
</evidence>
<feature type="domain" description="Zinc finger PHD-type" evidence="5">
    <location>
        <begin position="111"/>
        <end position="157"/>
    </location>
</feature>
<evidence type="ECO:0000259" key="5">
    <source>
        <dbReference type="SMART" id="SM00249"/>
    </source>
</evidence>
<evidence type="ECO:0000256" key="4">
    <source>
        <dbReference type="SAM" id="MobiDB-lite"/>
    </source>
</evidence>
<dbReference type="Gene3D" id="2.60.120.620">
    <property type="entry name" value="q2cbj1_9rhob like domain"/>
    <property type="match status" value="1"/>
</dbReference>
<evidence type="ECO:0000256" key="3">
    <source>
        <dbReference type="ARBA" id="ARBA00022833"/>
    </source>
</evidence>
<dbReference type="RefSeq" id="XP_001745039.1">
    <property type="nucleotide sequence ID" value="XM_001744987.1"/>
</dbReference>
<dbReference type="FunFam" id="3.30.40.10:FF:001139">
    <property type="entry name" value="Predicted protein"/>
    <property type="match status" value="1"/>
</dbReference>
<dbReference type="InterPro" id="IPR013083">
    <property type="entry name" value="Znf_RING/FYVE/PHD"/>
</dbReference>
<dbReference type="EMBL" id="CH991548">
    <property type="protein sequence ID" value="EDQ90272.1"/>
    <property type="molecule type" value="Genomic_DNA"/>
</dbReference>
<dbReference type="SMART" id="SM00249">
    <property type="entry name" value="PHD"/>
    <property type="match status" value="1"/>
</dbReference>
<dbReference type="InterPro" id="IPR001965">
    <property type="entry name" value="Znf_PHD"/>
</dbReference>
<keyword evidence="7" id="KW-1185">Reference proteome</keyword>
<dbReference type="PROSITE" id="PS01359">
    <property type="entry name" value="ZF_PHD_1"/>
    <property type="match status" value="1"/>
</dbReference>
<dbReference type="InterPro" id="IPR019786">
    <property type="entry name" value="Zinc_finger_PHD-type_CS"/>
</dbReference>